<feature type="non-terminal residue" evidence="1">
    <location>
        <position position="1"/>
    </location>
</feature>
<dbReference type="Proteomes" id="UP001444071">
    <property type="component" value="Unassembled WGS sequence"/>
</dbReference>
<sequence>HQAGLVCLQVLESGGSVSSSVLFEYRARNASSLPSSQLDWLSLDGQSQFFFSPSSFS</sequence>
<proteinExistence type="predicted"/>
<organism evidence="1 2">
    <name type="scientific">Xenotaenia resolanae</name>
    <dbReference type="NCBI Taxonomy" id="208358"/>
    <lineage>
        <taxon>Eukaryota</taxon>
        <taxon>Metazoa</taxon>
        <taxon>Chordata</taxon>
        <taxon>Craniata</taxon>
        <taxon>Vertebrata</taxon>
        <taxon>Euteleostomi</taxon>
        <taxon>Actinopterygii</taxon>
        <taxon>Neopterygii</taxon>
        <taxon>Teleostei</taxon>
        <taxon>Neoteleostei</taxon>
        <taxon>Acanthomorphata</taxon>
        <taxon>Ovalentaria</taxon>
        <taxon>Atherinomorphae</taxon>
        <taxon>Cyprinodontiformes</taxon>
        <taxon>Goodeidae</taxon>
        <taxon>Xenotaenia</taxon>
    </lineage>
</organism>
<reference evidence="1 2" key="1">
    <citation type="submission" date="2021-06" db="EMBL/GenBank/DDBJ databases">
        <authorList>
            <person name="Palmer J.M."/>
        </authorList>
    </citation>
    <scope>NUCLEOTIDE SEQUENCE [LARGE SCALE GENOMIC DNA]</scope>
    <source>
        <strain evidence="1 2">XR_2019</strain>
        <tissue evidence="1">Muscle</tissue>
    </source>
</reference>
<keyword evidence="2" id="KW-1185">Reference proteome</keyword>
<name>A0ABV0WPG7_9TELE</name>
<evidence type="ECO:0000313" key="2">
    <source>
        <dbReference type="Proteomes" id="UP001444071"/>
    </source>
</evidence>
<gene>
    <name evidence="1" type="primary">CAMTA2_1</name>
    <name evidence="1" type="ORF">XENORESO_005560</name>
</gene>
<comment type="caution">
    <text evidence="1">The sequence shown here is derived from an EMBL/GenBank/DDBJ whole genome shotgun (WGS) entry which is preliminary data.</text>
</comment>
<dbReference type="EMBL" id="JAHRIM010062055">
    <property type="protein sequence ID" value="MEQ2271526.1"/>
    <property type="molecule type" value="Genomic_DNA"/>
</dbReference>
<protein>
    <submittedName>
        <fullName evidence="1">Calmodulin-binding transcription activator 2</fullName>
    </submittedName>
</protein>
<evidence type="ECO:0000313" key="1">
    <source>
        <dbReference type="EMBL" id="MEQ2271526.1"/>
    </source>
</evidence>
<accession>A0ABV0WPG7</accession>